<dbReference type="EMBL" id="UINC01218446">
    <property type="protein sequence ID" value="SVE45471.1"/>
    <property type="molecule type" value="Genomic_DNA"/>
</dbReference>
<evidence type="ECO:0000313" key="1">
    <source>
        <dbReference type="EMBL" id="SVE45471.1"/>
    </source>
</evidence>
<feature type="non-terminal residue" evidence="1">
    <location>
        <position position="56"/>
    </location>
</feature>
<protein>
    <submittedName>
        <fullName evidence="1">Uncharacterized protein</fullName>
    </submittedName>
</protein>
<proteinExistence type="predicted"/>
<reference evidence="1" key="1">
    <citation type="submission" date="2018-05" db="EMBL/GenBank/DDBJ databases">
        <authorList>
            <person name="Lanie J.A."/>
            <person name="Ng W.-L."/>
            <person name="Kazmierczak K.M."/>
            <person name="Andrzejewski T.M."/>
            <person name="Davidsen T.M."/>
            <person name="Wayne K.J."/>
            <person name="Tettelin H."/>
            <person name="Glass J.I."/>
            <person name="Rusch D."/>
            <person name="Podicherti R."/>
            <person name="Tsui H.-C.T."/>
            <person name="Winkler M.E."/>
        </authorList>
    </citation>
    <scope>NUCLEOTIDE SEQUENCE</scope>
</reference>
<dbReference type="AlphaFoldDB" id="A0A383DLX1"/>
<name>A0A383DLX1_9ZZZZ</name>
<organism evidence="1">
    <name type="scientific">marine metagenome</name>
    <dbReference type="NCBI Taxonomy" id="408172"/>
    <lineage>
        <taxon>unclassified sequences</taxon>
        <taxon>metagenomes</taxon>
        <taxon>ecological metagenomes</taxon>
    </lineage>
</organism>
<gene>
    <name evidence="1" type="ORF">METZ01_LOCUS498325</name>
</gene>
<accession>A0A383DLX1</accession>
<sequence>MSGIIGGAGSKSGIIGTTELDYEEGTWTPGVHVLTMTEATHKWYKKIGNIVWLSAS</sequence>